<feature type="region of interest" description="Disordered" evidence="1">
    <location>
        <begin position="132"/>
        <end position="211"/>
    </location>
</feature>
<evidence type="ECO:0000256" key="1">
    <source>
        <dbReference type="SAM" id="MobiDB-lite"/>
    </source>
</evidence>
<dbReference type="WBParaSite" id="HPBE_0001727701-mRNA-1">
    <property type="protein sequence ID" value="HPBE_0001727701-mRNA-1"/>
    <property type="gene ID" value="HPBE_0001727701"/>
</dbReference>
<reference evidence="2 3" key="1">
    <citation type="submission" date="2018-11" db="EMBL/GenBank/DDBJ databases">
        <authorList>
            <consortium name="Pathogen Informatics"/>
        </authorList>
    </citation>
    <scope>NUCLEOTIDE SEQUENCE [LARGE SCALE GENOMIC DNA]</scope>
</reference>
<proteinExistence type="predicted"/>
<evidence type="ECO:0000313" key="4">
    <source>
        <dbReference type="WBParaSite" id="HPBE_0001727701-mRNA-1"/>
    </source>
</evidence>
<dbReference type="EMBL" id="UZAH01029910">
    <property type="protein sequence ID" value="VDP08429.1"/>
    <property type="molecule type" value="Genomic_DNA"/>
</dbReference>
<evidence type="ECO:0000313" key="3">
    <source>
        <dbReference type="Proteomes" id="UP000050761"/>
    </source>
</evidence>
<feature type="compositionally biased region" description="Polar residues" evidence="1">
    <location>
        <begin position="185"/>
        <end position="196"/>
    </location>
</feature>
<accession>A0A183G6F3</accession>
<dbReference type="Proteomes" id="UP000050761">
    <property type="component" value="Unassembled WGS sequence"/>
</dbReference>
<dbReference type="OrthoDB" id="5900829at2759"/>
<accession>A0A3P8E7X3</accession>
<name>A0A183G6F3_HELPZ</name>
<protein>
    <submittedName>
        <fullName evidence="4">Integrase</fullName>
    </submittedName>
</protein>
<organism evidence="3 4">
    <name type="scientific">Heligmosomoides polygyrus</name>
    <name type="common">Parasitic roundworm</name>
    <dbReference type="NCBI Taxonomy" id="6339"/>
    <lineage>
        <taxon>Eukaryota</taxon>
        <taxon>Metazoa</taxon>
        <taxon>Ecdysozoa</taxon>
        <taxon>Nematoda</taxon>
        <taxon>Chromadorea</taxon>
        <taxon>Rhabditida</taxon>
        <taxon>Rhabditina</taxon>
        <taxon>Rhabditomorpha</taxon>
        <taxon>Strongyloidea</taxon>
        <taxon>Heligmosomidae</taxon>
        <taxon>Heligmosomoides</taxon>
    </lineage>
</organism>
<evidence type="ECO:0000313" key="2">
    <source>
        <dbReference type="EMBL" id="VDP08429.1"/>
    </source>
</evidence>
<dbReference type="AlphaFoldDB" id="A0A183G6F3"/>
<reference evidence="4" key="2">
    <citation type="submission" date="2019-09" db="UniProtKB">
        <authorList>
            <consortium name="WormBaseParasite"/>
        </authorList>
    </citation>
    <scope>IDENTIFICATION</scope>
</reference>
<keyword evidence="3" id="KW-1185">Reference proteome</keyword>
<gene>
    <name evidence="2" type="ORF">HPBE_LOCUS17276</name>
</gene>
<sequence>MKGARINVHSTKEGQLAIARLGSSSDTVVRDLIQIVSELKRKADAYSRPPLPDGSYILASHLPKIWTVAGHPLFKAVNLNDFMKRWKAGPRNTEGDQRVRATDFFNRYLQEVVDQIRETDEDRETAFKYRKRCRNGGRSAPVDHGRQQVGSTTEAAKDLRIARQQQSGQPRSAERRDQRRERRTLNWTVTISTQPSPRCRLSRKSPLLLYK</sequence>
<feature type="compositionally biased region" description="Basic and acidic residues" evidence="1">
    <location>
        <begin position="172"/>
        <end position="184"/>
    </location>
</feature>